<sequence length="260" mass="30097">MITFNTKIVTWNANGIRHKIDELIAFVSQNKADVIAINETKLNKNDRFKIKNYNVIRQDRDDGARAGGVAIIIRKGITFKVIKNMKQTSFRENSNKTDSQRDNVYNKPLNNFTENDLKVLNRIPGKVVIMGDFNAKHLNWGCNRINTNGTVIKYFTEKTELMMHFSDEPTHFPENNMTPTTIDIFLTKNINIEKPTSLYELNSDHNPVVTHIEQVFTENTTKTITSFKNTNWIKFRKTLDSLITINDNIKNTQQLEQETN</sequence>
<dbReference type="Gene3D" id="3.60.10.10">
    <property type="entry name" value="Endonuclease/exonuclease/phosphatase"/>
    <property type="match status" value="1"/>
</dbReference>
<evidence type="ECO:0000313" key="3">
    <source>
        <dbReference type="Proteomes" id="UP000292052"/>
    </source>
</evidence>
<dbReference type="AlphaFoldDB" id="A0A482V491"/>
<feature type="domain" description="Endonuclease/exonuclease/phosphatase" evidence="1">
    <location>
        <begin position="9"/>
        <end position="205"/>
    </location>
</feature>
<dbReference type="OrthoDB" id="410155at2759"/>
<dbReference type="InterPro" id="IPR005135">
    <property type="entry name" value="Endo/exonuclease/phosphatase"/>
</dbReference>
<name>A0A482V491_ASBVE</name>
<gene>
    <name evidence="2" type="ORF">BDFB_011029</name>
</gene>
<dbReference type="Proteomes" id="UP000292052">
    <property type="component" value="Unassembled WGS sequence"/>
</dbReference>
<dbReference type="PANTHER" id="PTHR33273">
    <property type="entry name" value="DOMAIN-CONTAINING PROTEIN, PUTATIVE-RELATED"/>
    <property type="match status" value="1"/>
</dbReference>
<proteinExistence type="predicted"/>
<dbReference type="InterPro" id="IPR036691">
    <property type="entry name" value="Endo/exonu/phosph_ase_sf"/>
</dbReference>
<dbReference type="Pfam" id="PF03372">
    <property type="entry name" value="Exo_endo_phos"/>
    <property type="match status" value="1"/>
</dbReference>
<organism evidence="2 3">
    <name type="scientific">Asbolus verrucosus</name>
    <name type="common">Desert ironclad beetle</name>
    <dbReference type="NCBI Taxonomy" id="1661398"/>
    <lineage>
        <taxon>Eukaryota</taxon>
        <taxon>Metazoa</taxon>
        <taxon>Ecdysozoa</taxon>
        <taxon>Arthropoda</taxon>
        <taxon>Hexapoda</taxon>
        <taxon>Insecta</taxon>
        <taxon>Pterygota</taxon>
        <taxon>Neoptera</taxon>
        <taxon>Endopterygota</taxon>
        <taxon>Coleoptera</taxon>
        <taxon>Polyphaga</taxon>
        <taxon>Cucujiformia</taxon>
        <taxon>Tenebrionidae</taxon>
        <taxon>Pimeliinae</taxon>
        <taxon>Asbolus</taxon>
    </lineage>
</organism>
<keyword evidence="3" id="KW-1185">Reference proteome</keyword>
<protein>
    <submittedName>
        <fullName evidence="2">Exo endo phos domain containing protein</fullName>
    </submittedName>
</protein>
<evidence type="ECO:0000259" key="1">
    <source>
        <dbReference type="Pfam" id="PF03372"/>
    </source>
</evidence>
<comment type="caution">
    <text evidence="2">The sequence shown here is derived from an EMBL/GenBank/DDBJ whole genome shotgun (WGS) entry which is preliminary data.</text>
</comment>
<dbReference type="SUPFAM" id="SSF56219">
    <property type="entry name" value="DNase I-like"/>
    <property type="match status" value="1"/>
</dbReference>
<dbReference type="PANTHER" id="PTHR33273:SF2">
    <property type="entry name" value="ENDONUCLEASE_EXONUCLEASE_PHOSPHATASE DOMAIN-CONTAINING PROTEIN"/>
    <property type="match status" value="1"/>
</dbReference>
<dbReference type="GO" id="GO:0003824">
    <property type="term" value="F:catalytic activity"/>
    <property type="evidence" value="ECO:0007669"/>
    <property type="project" value="InterPro"/>
</dbReference>
<evidence type="ECO:0000313" key="2">
    <source>
        <dbReference type="EMBL" id="RZB38984.1"/>
    </source>
</evidence>
<reference evidence="2 3" key="1">
    <citation type="submission" date="2017-03" db="EMBL/GenBank/DDBJ databases">
        <title>Genome of the blue death feigning beetle - Asbolus verrucosus.</title>
        <authorList>
            <person name="Rider S.D."/>
        </authorList>
    </citation>
    <scope>NUCLEOTIDE SEQUENCE [LARGE SCALE GENOMIC DNA]</scope>
    <source>
        <strain evidence="2">Butters</strain>
        <tissue evidence="2">Head and leg muscle</tissue>
    </source>
</reference>
<accession>A0A482V491</accession>
<dbReference type="EMBL" id="QDEB01132232">
    <property type="protein sequence ID" value="RZB38984.1"/>
    <property type="molecule type" value="Genomic_DNA"/>
</dbReference>